<evidence type="ECO:0000313" key="1">
    <source>
        <dbReference type="EMBL" id="KAL2649392.1"/>
    </source>
</evidence>
<sequence length="82" mass="9102">MRPTRGAATESPNISRIPFAATAQHEVIGSCYCRHICGNGSNHVAPSSRTDFYVGQGELPRSQRIRRQPTRYGETEDWIAAI</sequence>
<dbReference type="EMBL" id="JBHFFA010000001">
    <property type="protein sequence ID" value="KAL2649392.1"/>
    <property type="molecule type" value="Genomic_DNA"/>
</dbReference>
<evidence type="ECO:0000313" key="2">
    <source>
        <dbReference type="Proteomes" id="UP001605036"/>
    </source>
</evidence>
<name>A0ABD1ZDE3_9MARC</name>
<dbReference type="Proteomes" id="UP001605036">
    <property type="component" value="Unassembled WGS sequence"/>
</dbReference>
<reference evidence="1 2" key="1">
    <citation type="submission" date="2024-09" db="EMBL/GenBank/DDBJ databases">
        <title>Chromosome-scale assembly of Riccia fluitans.</title>
        <authorList>
            <person name="Paukszto L."/>
            <person name="Sawicki J."/>
            <person name="Karawczyk K."/>
            <person name="Piernik-Szablinska J."/>
            <person name="Szczecinska M."/>
            <person name="Mazdziarz M."/>
        </authorList>
    </citation>
    <scope>NUCLEOTIDE SEQUENCE [LARGE SCALE GENOMIC DNA]</scope>
    <source>
        <strain evidence="1">Rf_01</strain>
        <tissue evidence="1">Aerial parts of the thallus</tissue>
    </source>
</reference>
<proteinExistence type="predicted"/>
<organism evidence="1 2">
    <name type="scientific">Riccia fluitans</name>
    <dbReference type="NCBI Taxonomy" id="41844"/>
    <lineage>
        <taxon>Eukaryota</taxon>
        <taxon>Viridiplantae</taxon>
        <taxon>Streptophyta</taxon>
        <taxon>Embryophyta</taxon>
        <taxon>Marchantiophyta</taxon>
        <taxon>Marchantiopsida</taxon>
        <taxon>Marchantiidae</taxon>
        <taxon>Marchantiales</taxon>
        <taxon>Ricciaceae</taxon>
        <taxon>Riccia</taxon>
    </lineage>
</organism>
<protein>
    <submittedName>
        <fullName evidence="1">Uncharacterized protein</fullName>
    </submittedName>
</protein>
<gene>
    <name evidence="1" type="ORF">R1flu_017520</name>
</gene>
<dbReference type="AlphaFoldDB" id="A0ABD1ZDE3"/>
<comment type="caution">
    <text evidence="1">The sequence shown here is derived from an EMBL/GenBank/DDBJ whole genome shotgun (WGS) entry which is preliminary data.</text>
</comment>
<accession>A0ABD1ZDE3</accession>
<keyword evidence="2" id="KW-1185">Reference proteome</keyword>